<feature type="domain" description="DinB-like" evidence="1">
    <location>
        <begin position="11"/>
        <end position="170"/>
    </location>
</feature>
<keyword evidence="3" id="KW-1185">Reference proteome</keyword>
<organism evidence="2 3">
    <name type="scientific">Christiangramia aestuarii</name>
    <dbReference type="NCBI Taxonomy" id="1028746"/>
    <lineage>
        <taxon>Bacteria</taxon>
        <taxon>Pseudomonadati</taxon>
        <taxon>Bacteroidota</taxon>
        <taxon>Flavobacteriia</taxon>
        <taxon>Flavobacteriales</taxon>
        <taxon>Flavobacteriaceae</taxon>
        <taxon>Christiangramia</taxon>
    </lineage>
</organism>
<comment type="caution">
    <text evidence="2">The sequence shown here is derived from an EMBL/GenBank/DDBJ whole genome shotgun (WGS) entry which is preliminary data.</text>
</comment>
<proteinExistence type="predicted"/>
<evidence type="ECO:0000259" key="1">
    <source>
        <dbReference type="Pfam" id="PF12867"/>
    </source>
</evidence>
<sequence length="185" mass="21538">MNRWDEEIDKITGRFLNSFSILSKKELNWKPAPEVWSIAQNMDHLINLNETYFPVFADLKSGTTNLPFIAKIGLAVNFFGKMILKSVQPENRKKMKTFSIWEPGHSDFDKGILDRFEEHQNRLKQEISEIADKTRENVVISSPANKNIVYKLETALDILVTHEKRHYRQANEVYQLLKASENKVS</sequence>
<dbReference type="InterPro" id="IPR024775">
    <property type="entry name" value="DinB-like"/>
</dbReference>
<gene>
    <name evidence="2" type="ORF">FLP08_04740</name>
</gene>
<dbReference type="EMBL" id="VJVW01000002">
    <property type="protein sequence ID" value="MUP41871.1"/>
    <property type="molecule type" value="Genomic_DNA"/>
</dbReference>
<dbReference type="RefSeq" id="WP_156274578.1">
    <property type="nucleotide sequence ID" value="NZ_BAABGI010000001.1"/>
</dbReference>
<dbReference type="AlphaFoldDB" id="A0A7K1LMI9"/>
<evidence type="ECO:0000313" key="3">
    <source>
        <dbReference type="Proteomes" id="UP000460416"/>
    </source>
</evidence>
<name>A0A7K1LMI9_9FLAO</name>
<dbReference type="Proteomes" id="UP000460416">
    <property type="component" value="Unassembled WGS sequence"/>
</dbReference>
<dbReference type="OrthoDB" id="1524454at2"/>
<dbReference type="Pfam" id="PF12867">
    <property type="entry name" value="DinB_2"/>
    <property type="match status" value="1"/>
</dbReference>
<protein>
    <submittedName>
        <fullName evidence="2">DinB family protein</fullName>
    </submittedName>
</protein>
<accession>A0A7K1LMI9</accession>
<dbReference type="InterPro" id="IPR034660">
    <property type="entry name" value="DinB/YfiT-like"/>
</dbReference>
<dbReference type="Gene3D" id="1.20.120.450">
    <property type="entry name" value="dinb family like domain"/>
    <property type="match status" value="1"/>
</dbReference>
<reference evidence="2 3" key="1">
    <citation type="submission" date="2019-07" db="EMBL/GenBank/DDBJ databases">
        <title>Gramella aestuarii sp. nov., isolated from a tidal flat, and emended description of Gramella echinicola.</title>
        <authorList>
            <person name="Liu L."/>
        </authorList>
    </citation>
    <scope>NUCLEOTIDE SEQUENCE [LARGE SCALE GENOMIC DNA]</scope>
    <source>
        <strain evidence="2 3">BS12</strain>
    </source>
</reference>
<dbReference type="SUPFAM" id="SSF109854">
    <property type="entry name" value="DinB/YfiT-like putative metalloenzymes"/>
    <property type="match status" value="1"/>
</dbReference>
<evidence type="ECO:0000313" key="2">
    <source>
        <dbReference type="EMBL" id="MUP41871.1"/>
    </source>
</evidence>